<keyword evidence="1" id="KW-0238">DNA-binding</keyword>
<reference evidence="1 2" key="1">
    <citation type="journal article" date="2015" name="Genome Biol. Evol.">
        <title>The genome of winter moth (Operophtera brumata) provides a genomic perspective on sexual dimorphism and phenology.</title>
        <authorList>
            <person name="Derks M.F."/>
            <person name="Smit S."/>
            <person name="Salis L."/>
            <person name="Schijlen E."/>
            <person name="Bossers A."/>
            <person name="Mateman C."/>
            <person name="Pijl A.S."/>
            <person name="de Ridder D."/>
            <person name="Groenen M.A."/>
            <person name="Visser M.E."/>
            <person name="Megens H.J."/>
        </authorList>
    </citation>
    <scope>NUCLEOTIDE SEQUENCE [LARGE SCALE GENOMIC DNA]</scope>
    <source>
        <strain evidence="1">WM2013NL</strain>
        <tissue evidence="1">Head and thorax</tissue>
    </source>
</reference>
<dbReference type="Proteomes" id="UP000037510">
    <property type="component" value="Unassembled WGS sequence"/>
</dbReference>
<evidence type="ECO:0000313" key="2">
    <source>
        <dbReference type="Proteomes" id="UP000037510"/>
    </source>
</evidence>
<gene>
    <name evidence="1" type="ORF">OBRU01_21295</name>
</gene>
<dbReference type="GO" id="GO:0003677">
    <property type="term" value="F:DNA binding"/>
    <property type="evidence" value="ECO:0007669"/>
    <property type="project" value="UniProtKB-KW"/>
</dbReference>
<protein>
    <submittedName>
        <fullName evidence="1">DNA-binding protein</fullName>
    </submittedName>
</protein>
<name>A0A0L7KTI2_OPEBR</name>
<organism evidence="1 2">
    <name type="scientific">Operophtera brumata</name>
    <name type="common">Winter moth</name>
    <name type="synonym">Phalaena brumata</name>
    <dbReference type="NCBI Taxonomy" id="104452"/>
    <lineage>
        <taxon>Eukaryota</taxon>
        <taxon>Metazoa</taxon>
        <taxon>Ecdysozoa</taxon>
        <taxon>Arthropoda</taxon>
        <taxon>Hexapoda</taxon>
        <taxon>Insecta</taxon>
        <taxon>Pterygota</taxon>
        <taxon>Neoptera</taxon>
        <taxon>Endopterygota</taxon>
        <taxon>Lepidoptera</taxon>
        <taxon>Glossata</taxon>
        <taxon>Ditrysia</taxon>
        <taxon>Geometroidea</taxon>
        <taxon>Geometridae</taxon>
        <taxon>Larentiinae</taxon>
        <taxon>Operophtera</taxon>
    </lineage>
</organism>
<sequence>MGKKRKRRSIFTKKKRSLFSRPHPMRRKIILQNRKMKAFFHKHNPKVIIHRGMKRMVGRIYTVSDKVLDKMAENNMALDNPFSVQFYQDRCTIQ</sequence>
<dbReference type="AlphaFoldDB" id="A0A0L7KTI2"/>
<comment type="caution">
    <text evidence="1">The sequence shown here is derived from an EMBL/GenBank/DDBJ whole genome shotgun (WGS) entry which is preliminary data.</text>
</comment>
<accession>A0A0L7KTI2</accession>
<proteinExistence type="predicted"/>
<evidence type="ECO:0000313" key="1">
    <source>
        <dbReference type="EMBL" id="KOB66572.1"/>
    </source>
</evidence>
<dbReference type="EMBL" id="JTDY01005828">
    <property type="protein sequence ID" value="KOB66572.1"/>
    <property type="molecule type" value="Genomic_DNA"/>
</dbReference>
<keyword evidence="2" id="KW-1185">Reference proteome</keyword>